<reference evidence="1" key="1">
    <citation type="journal article" date="2014" name="Front. Microbiol.">
        <title>High frequency of phylogenetically diverse reductive dehalogenase-homologous genes in deep subseafloor sedimentary metagenomes.</title>
        <authorList>
            <person name="Kawai M."/>
            <person name="Futagami T."/>
            <person name="Toyoda A."/>
            <person name="Takaki Y."/>
            <person name="Nishi S."/>
            <person name="Hori S."/>
            <person name="Arai W."/>
            <person name="Tsubouchi T."/>
            <person name="Morono Y."/>
            <person name="Uchiyama I."/>
            <person name="Ito T."/>
            <person name="Fujiyama A."/>
            <person name="Inagaki F."/>
            <person name="Takami H."/>
        </authorList>
    </citation>
    <scope>NUCLEOTIDE SEQUENCE</scope>
    <source>
        <strain evidence="1">Expedition CK06-06</strain>
    </source>
</reference>
<organism evidence="1">
    <name type="scientific">marine sediment metagenome</name>
    <dbReference type="NCBI Taxonomy" id="412755"/>
    <lineage>
        <taxon>unclassified sequences</taxon>
        <taxon>metagenomes</taxon>
        <taxon>ecological metagenomes</taxon>
    </lineage>
</organism>
<name>X1FNN2_9ZZZZ</name>
<comment type="caution">
    <text evidence="1">The sequence shown here is derived from an EMBL/GenBank/DDBJ whole genome shotgun (WGS) entry which is preliminary data.</text>
</comment>
<evidence type="ECO:0000313" key="1">
    <source>
        <dbReference type="EMBL" id="GAH46572.1"/>
    </source>
</evidence>
<sequence>MGTGKTTAEMKTVSTFLDAGWDLVAIWNIEEGQIYPLLRKYLAVDTNYDNKVDFADFAAFADNWLQSRDD</sequence>
<accession>X1FNN2</accession>
<dbReference type="EMBL" id="BARU01008990">
    <property type="protein sequence ID" value="GAH46572.1"/>
    <property type="molecule type" value="Genomic_DNA"/>
</dbReference>
<gene>
    <name evidence="1" type="ORF">S03H2_17427</name>
</gene>
<evidence type="ECO:0008006" key="2">
    <source>
        <dbReference type="Google" id="ProtNLM"/>
    </source>
</evidence>
<dbReference type="AlphaFoldDB" id="X1FNN2"/>
<proteinExistence type="predicted"/>
<protein>
    <recommendedName>
        <fullName evidence="2">EF-hand domain-containing protein</fullName>
    </recommendedName>
</protein>